<dbReference type="SUPFAM" id="SSF51905">
    <property type="entry name" value="FAD/NAD(P)-binding domain"/>
    <property type="match status" value="1"/>
</dbReference>
<gene>
    <name evidence="3" type="ORF">FIBRA_00836</name>
</gene>
<protein>
    <recommendedName>
        <fullName evidence="2">Amine oxidase domain-containing protein</fullName>
    </recommendedName>
</protein>
<accession>J4I857</accession>
<keyword evidence="4" id="KW-1185">Reference proteome</keyword>
<dbReference type="SUPFAM" id="SSF54373">
    <property type="entry name" value="FAD-linked reductases, C-terminal domain"/>
    <property type="match status" value="1"/>
</dbReference>
<dbReference type="HOGENOM" id="CLU_004498_6_1_1"/>
<dbReference type="PANTHER" id="PTHR10742">
    <property type="entry name" value="FLAVIN MONOAMINE OXIDASE"/>
    <property type="match status" value="1"/>
</dbReference>
<dbReference type="Pfam" id="PF01593">
    <property type="entry name" value="Amino_oxidase"/>
    <property type="match status" value="1"/>
</dbReference>
<dbReference type="GO" id="GO:0006598">
    <property type="term" value="P:polyamine catabolic process"/>
    <property type="evidence" value="ECO:0007669"/>
    <property type="project" value="TreeGrafter"/>
</dbReference>
<evidence type="ECO:0000259" key="2">
    <source>
        <dbReference type="Pfam" id="PF01593"/>
    </source>
</evidence>
<evidence type="ECO:0000313" key="4">
    <source>
        <dbReference type="Proteomes" id="UP000006352"/>
    </source>
</evidence>
<dbReference type="InterPro" id="IPR002937">
    <property type="entry name" value="Amino_oxidase"/>
</dbReference>
<dbReference type="OrthoDB" id="5046242at2759"/>
<dbReference type="InterPro" id="IPR050281">
    <property type="entry name" value="Flavin_monoamine_oxidase"/>
</dbReference>
<dbReference type="Gene3D" id="3.50.50.60">
    <property type="entry name" value="FAD/NAD(P)-binding domain"/>
    <property type="match status" value="1"/>
</dbReference>
<dbReference type="AlphaFoldDB" id="J4I857"/>
<dbReference type="RefSeq" id="XP_012178114.1">
    <property type="nucleotide sequence ID" value="XM_012322724.1"/>
</dbReference>
<feature type="signal peptide" evidence="1">
    <location>
        <begin position="1"/>
        <end position="21"/>
    </location>
</feature>
<proteinExistence type="predicted"/>
<dbReference type="GeneID" id="24093742"/>
<evidence type="ECO:0000313" key="3">
    <source>
        <dbReference type="EMBL" id="CCL98831.1"/>
    </source>
</evidence>
<feature type="chain" id="PRO_5003778414" description="Amine oxidase domain-containing protein" evidence="1">
    <location>
        <begin position="22"/>
        <end position="526"/>
    </location>
</feature>
<sequence length="526" mass="58892">MISFPFTLSLALLGLLFCVSALPVVPPSQAPLSVPSETFHPKRDAQVLILGGGVAGVIAARTLHEQGVTNFIIVEARKELGGRMMSHAFGAPDHQYIVELGANWVQGTKTGNGIENPIWALAKKHNVTTRPNDYFNNIATYDDTGAVDFQSDVQASKEAFQRLIASAGRRVPKRLVDMTARSGYSLTGSLPETRYARAAEYYQFDWEFGTTPEETSWLSSSWVHVMGCSLKALAHNYTYDPESGGFSYENLFSIDQRGFKALIEYEARSFLTPDQLRLNSTVRLISSSQNGAMVTLTDGTRLWADYALCTFSLGVLQHNDVVFEPQLPIWKREAIHSMAMGTYTKIFLQFPEKFWFDTEMALYADHERGRYPVWQSLDHPSMLPGSGILLATVTGDFSKRIESLSDFAVKDEVLTVLRSMFPDTCIPEPLDFYFRRWHTDPLFRGSYSNWPASFLSEHQGNLRANVDERLWFAGEATSRKHFGFLHGAYSEGLEIGRTLAQCVKGGGCLGLEHIDQVRNARPYDDV</sequence>
<keyword evidence="1" id="KW-0732">Signal</keyword>
<feature type="domain" description="Amine oxidase" evidence="2">
    <location>
        <begin position="54"/>
        <end position="493"/>
    </location>
</feature>
<name>J4I857_9APHY</name>
<dbReference type="Gene3D" id="3.90.660.10">
    <property type="match status" value="1"/>
</dbReference>
<organism evidence="3 4">
    <name type="scientific">Fibroporia radiculosa</name>
    <dbReference type="NCBI Taxonomy" id="599839"/>
    <lineage>
        <taxon>Eukaryota</taxon>
        <taxon>Fungi</taxon>
        <taxon>Dikarya</taxon>
        <taxon>Basidiomycota</taxon>
        <taxon>Agaricomycotina</taxon>
        <taxon>Agaricomycetes</taxon>
        <taxon>Polyporales</taxon>
        <taxon>Fibroporiaceae</taxon>
        <taxon>Fibroporia</taxon>
    </lineage>
</organism>
<dbReference type="Proteomes" id="UP000006352">
    <property type="component" value="Unassembled WGS sequence"/>
</dbReference>
<dbReference type="PANTHER" id="PTHR10742:SF313">
    <property type="entry name" value="AMINE OXIDASE"/>
    <property type="match status" value="1"/>
</dbReference>
<dbReference type="InterPro" id="IPR036188">
    <property type="entry name" value="FAD/NAD-bd_sf"/>
</dbReference>
<dbReference type="InParanoid" id="J4I857"/>
<dbReference type="EMBL" id="HE796901">
    <property type="protein sequence ID" value="CCL98831.1"/>
    <property type="molecule type" value="Genomic_DNA"/>
</dbReference>
<dbReference type="GO" id="GO:0016491">
    <property type="term" value="F:oxidoreductase activity"/>
    <property type="evidence" value="ECO:0007669"/>
    <property type="project" value="InterPro"/>
</dbReference>
<evidence type="ECO:0000256" key="1">
    <source>
        <dbReference type="SAM" id="SignalP"/>
    </source>
</evidence>
<dbReference type="STRING" id="599839.J4I857"/>
<reference evidence="3 4" key="1">
    <citation type="journal article" date="2012" name="Appl. Environ. Microbiol.">
        <title>Short-read sequencing for genomic analysis of the brown rot fungus Fibroporia radiculosa.</title>
        <authorList>
            <person name="Tang J.D."/>
            <person name="Perkins A.D."/>
            <person name="Sonstegard T.S."/>
            <person name="Schroeder S.G."/>
            <person name="Burgess S.C."/>
            <person name="Diehl S.V."/>
        </authorList>
    </citation>
    <scope>NUCLEOTIDE SEQUENCE [LARGE SCALE GENOMIC DNA]</scope>
    <source>
        <strain evidence="3 4">TFFH 294</strain>
    </source>
</reference>